<dbReference type="PANTHER" id="PTHR39081">
    <property type="entry name" value="MUT7-C DOMAIN-CONTAINING PROTEIN"/>
    <property type="match status" value="1"/>
</dbReference>
<organism evidence="2 3">
    <name type="scientific">Candidatus Jettenia caeni</name>
    <dbReference type="NCBI Taxonomy" id="247490"/>
    <lineage>
        <taxon>Bacteria</taxon>
        <taxon>Pseudomonadati</taxon>
        <taxon>Planctomycetota</taxon>
        <taxon>Candidatus Brocadiia</taxon>
        <taxon>Candidatus Brocadiales</taxon>
        <taxon>Candidatus Brocadiaceae</taxon>
        <taxon>Candidatus Jettenia</taxon>
    </lineage>
</organism>
<evidence type="ECO:0000259" key="1">
    <source>
        <dbReference type="Pfam" id="PF01927"/>
    </source>
</evidence>
<dbReference type="Pfam" id="PF01927">
    <property type="entry name" value="Mut7-C"/>
    <property type="match status" value="1"/>
</dbReference>
<reference evidence="2 3" key="1">
    <citation type="journal article" date="2012" name="FEBS Lett.">
        <title>Anammox organism KSU-1 expresses a NirK-type copper-containing nitrite reductase instead of a NirS-type with cytochrome cd1.</title>
        <authorList>
            <person name="Hira D."/>
            <person name="Toh H."/>
            <person name="Migita C.T."/>
            <person name="Okubo H."/>
            <person name="Nishiyama T."/>
            <person name="Hattori M."/>
            <person name="Furukawa K."/>
            <person name="Fujii T."/>
        </authorList>
    </citation>
    <scope>NUCLEOTIDE SEQUENCE [LARGE SCALE GENOMIC DNA]</scope>
</reference>
<dbReference type="Proteomes" id="UP000002985">
    <property type="component" value="Unassembled WGS sequence"/>
</dbReference>
<dbReference type="EMBL" id="BAFH01000004">
    <property type="protein sequence ID" value="GAB64043.1"/>
    <property type="molecule type" value="Genomic_DNA"/>
</dbReference>
<dbReference type="STRING" id="247490.KSU1_D0734"/>
<feature type="domain" description="Mut7-C RNAse" evidence="1">
    <location>
        <begin position="7"/>
        <end position="149"/>
    </location>
</feature>
<sequence length="162" mass="19157">MISKSLKFIADAMLGRLAKWLRILGYDVVYEPSISDDALIARALRDDRIILSMDKKLIERISAKNSLYIKDSNYKEQLKQVITYYNIDYKTNIFTRCLVCNRSLDTIHKEKIQDKVFPYVYSIQDKFHICQQCNRIYWAGTHRINIVEKLNEILKDINLECI</sequence>
<dbReference type="eggNOG" id="COG1656">
    <property type="taxonomic scope" value="Bacteria"/>
</dbReference>
<keyword evidence="3" id="KW-1185">Reference proteome</keyword>
<comment type="caution">
    <text evidence="2">The sequence shown here is derived from an EMBL/GenBank/DDBJ whole genome shotgun (WGS) entry which is preliminary data.</text>
</comment>
<dbReference type="AlphaFoldDB" id="I3IQP8"/>
<gene>
    <name evidence="2" type="ORF">KSU1_D0734</name>
</gene>
<dbReference type="InterPro" id="IPR002782">
    <property type="entry name" value="Mut7-C_RNAse_dom"/>
</dbReference>
<evidence type="ECO:0000313" key="2">
    <source>
        <dbReference type="EMBL" id="GAB64043.1"/>
    </source>
</evidence>
<dbReference type="PANTHER" id="PTHR39081:SF1">
    <property type="entry name" value="MUT7-C RNASE DOMAIN-CONTAINING PROTEIN"/>
    <property type="match status" value="1"/>
</dbReference>
<accession>I3IQP8</accession>
<protein>
    <recommendedName>
        <fullName evidence="1">Mut7-C RNAse domain-containing protein</fullName>
    </recommendedName>
</protein>
<name>I3IQP8_9BACT</name>
<dbReference type="OrthoDB" id="9797655at2"/>
<evidence type="ECO:0000313" key="3">
    <source>
        <dbReference type="Proteomes" id="UP000002985"/>
    </source>
</evidence>
<proteinExistence type="predicted"/>